<dbReference type="CDD" id="cd04301">
    <property type="entry name" value="NAT_SF"/>
    <property type="match status" value="1"/>
</dbReference>
<evidence type="ECO:0000313" key="2">
    <source>
        <dbReference type="EMBL" id="KOO47242.1"/>
    </source>
</evidence>
<dbReference type="EMBL" id="LILB01000009">
    <property type="protein sequence ID" value="KOO47242.1"/>
    <property type="molecule type" value="Genomic_DNA"/>
</dbReference>
<keyword evidence="3" id="KW-1185">Reference proteome</keyword>
<dbReference type="PROSITE" id="PS51186">
    <property type="entry name" value="GNAT"/>
    <property type="match status" value="1"/>
</dbReference>
<comment type="caution">
    <text evidence="2">The sequence shown here is derived from an EMBL/GenBank/DDBJ whole genome shotgun (WGS) entry which is preliminary data.</text>
</comment>
<organism evidence="2 3">
    <name type="scientific">Viridibacillus arvi</name>
    <dbReference type="NCBI Taxonomy" id="263475"/>
    <lineage>
        <taxon>Bacteria</taxon>
        <taxon>Bacillati</taxon>
        <taxon>Bacillota</taxon>
        <taxon>Bacilli</taxon>
        <taxon>Bacillales</taxon>
        <taxon>Caryophanaceae</taxon>
        <taxon>Viridibacillus</taxon>
    </lineage>
</organism>
<proteinExistence type="predicted"/>
<reference evidence="3" key="1">
    <citation type="submission" date="2015-08" db="EMBL/GenBank/DDBJ databases">
        <title>Fjat-10028 dsm 16317.</title>
        <authorList>
            <person name="Liu B."/>
            <person name="Wang J."/>
            <person name="Zhu Y."/>
            <person name="Liu G."/>
            <person name="Chen Q."/>
            <person name="Chen Z."/>
            <person name="Lan J."/>
            <person name="Che J."/>
            <person name="Ge C."/>
            <person name="Shi H."/>
            <person name="Pan Z."/>
            <person name="Liu X."/>
        </authorList>
    </citation>
    <scope>NUCLEOTIDE SEQUENCE [LARGE SCALE GENOMIC DNA]</scope>
    <source>
        <strain evidence="3">DSM 16317</strain>
    </source>
</reference>
<dbReference type="Proteomes" id="UP000036867">
    <property type="component" value="Unassembled WGS sequence"/>
</dbReference>
<dbReference type="PANTHER" id="PTHR43072">
    <property type="entry name" value="N-ACETYLTRANSFERASE"/>
    <property type="match status" value="1"/>
</dbReference>
<sequence>MVIREVLVADAEEFLILLKEIDDSNRMLFNPGERTTTIEMQRKVLERFANDERSVFLVAEEEGGFLGYLGLISDDLERRKHIGRIVVGISEKARGQGIGTKLFQSIFKWVEGKSFKRIELTVIRDNKPAYSLYRKMGFELEGEKVAALLIDGEFVNELYMYKLL</sequence>
<dbReference type="Gene3D" id="3.40.630.30">
    <property type="match status" value="1"/>
</dbReference>
<evidence type="ECO:0000259" key="1">
    <source>
        <dbReference type="PROSITE" id="PS51186"/>
    </source>
</evidence>
<gene>
    <name evidence="2" type="ORF">AMD00_21475</name>
</gene>
<evidence type="ECO:0000313" key="3">
    <source>
        <dbReference type="Proteomes" id="UP000036867"/>
    </source>
</evidence>
<dbReference type="SUPFAM" id="SSF55729">
    <property type="entry name" value="Acyl-CoA N-acyltransferases (Nat)"/>
    <property type="match status" value="1"/>
</dbReference>
<name>A0A0M0L8P2_9BACL</name>
<dbReference type="AlphaFoldDB" id="A0A0M0L8P2"/>
<dbReference type="STRING" id="263475.AMD00_21475"/>
<dbReference type="InterPro" id="IPR000182">
    <property type="entry name" value="GNAT_dom"/>
</dbReference>
<dbReference type="Pfam" id="PF00583">
    <property type="entry name" value="Acetyltransf_1"/>
    <property type="match status" value="1"/>
</dbReference>
<dbReference type="GO" id="GO:0016747">
    <property type="term" value="F:acyltransferase activity, transferring groups other than amino-acyl groups"/>
    <property type="evidence" value="ECO:0007669"/>
    <property type="project" value="InterPro"/>
</dbReference>
<protein>
    <recommendedName>
        <fullName evidence="1">N-acetyltransferase domain-containing protein</fullName>
    </recommendedName>
</protein>
<feature type="domain" description="N-acetyltransferase" evidence="1">
    <location>
        <begin position="1"/>
        <end position="164"/>
    </location>
</feature>
<dbReference type="InterPro" id="IPR016181">
    <property type="entry name" value="Acyl_CoA_acyltransferase"/>
</dbReference>
<accession>A0A0M0L8P2</accession>